<keyword evidence="6" id="KW-0489">Methyltransferase</keyword>
<dbReference type="GO" id="GO:0005634">
    <property type="term" value="C:nucleus"/>
    <property type="evidence" value="ECO:0007669"/>
    <property type="project" value="UniProtKB-SubCell"/>
</dbReference>
<dbReference type="KEGG" id="mpp:MICPUCDRAFT_51323"/>
<evidence type="ECO:0000313" key="8">
    <source>
        <dbReference type="EMBL" id="EEH54407.1"/>
    </source>
</evidence>
<evidence type="ECO:0000256" key="5">
    <source>
        <dbReference type="ARBA" id="ARBA00047770"/>
    </source>
</evidence>
<evidence type="ECO:0000256" key="4">
    <source>
        <dbReference type="ARBA" id="ARBA00029821"/>
    </source>
</evidence>
<dbReference type="AlphaFoldDB" id="C1N1A3"/>
<accession>C1N1A3</accession>
<dbReference type="GO" id="GO:0140956">
    <property type="term" value="F:histone H3K79 trimethyltransferase activity"/>
    <property type="evidence" value="ECO:0007669"/>
    <property type="project" value="UniProtKB-EC"/>
</dbReference>
<keyword evidence="9" id="KW-1185">Reference proteome</keyword>
<dbReference type="Gene3D" id="3.40.50.150">
    <property type="entry name" value="Vaccinia Virus protein VP39"/>
    <property type="match status" value="1"/>
</dbReference>
<dbReference type="GeneID" id="9686973"/>
<dbReference type="OrthoDB" id="443402at2759"/>
<dbReference type="eggNOG" id="ENOG502S97D">
    <property type="taxonomic scope" value="Eukaryota"/>
</dbReference>
<dbReference type="RefSeq" id="XP_003061777.1">
    <property type="nucleotide sequence ID" value="XM_003061731.1"/>
</dbReference>
<keyword evidence="6" id="KW-0808">Transferase</keyword>
<dbReference type="EMBL" id="GG663744">
    <property type="protein sequence ID" value="EEH54407.1"/>
    <property type="molecule type" value="Genomic_DNA"/>
</dbReference>
<keyword evidence="6" id="KW-0539">Nucleus</keyword>
<protein>
    <recommendedName>
        <fullName evidence="2 6">Histone-lysine N-methyltransferase, H3 lysine-79 specific</fullName>
        <ecNumber evidence="1 6">2.1.1.360</ecNumber>
    </recommendedName>
    <alternativeName>
        <fullName evidence="4 6">Histone H3-K79 methyltransferase</fullName>
    </alternativeName>
</protein>
<proteinExistence type="inferred from homology"/>
<dbReference type="InterPro" id="IPR029063">
    <property type="entry name" value="SAM-dependent_MTases_sf"/>
</dbReference>
<dbReference type="GO" id="GO:0032259">
    <property type="term" value="P:methylation"/>
    <property type="evidence" value="ECO:0007669"/>
    <property type="project" value="UniProtKB-KW"/>
</dbReference>
<dbReference type="PANTHER" id="PTHR21451:SF19">
    <property type="entry name" value="ACTIVATED IN BLOCKED UNFOLDED PROTEIN RESPONSE"/>
    <property type="match status" value="1"/>
</dbReference>
<dbReference type="Proteomes" id="UP000001876">
    <property type="component" value="Unassembled WGS sequence"/>
</dbReference>
<comment type="similarity">
    <text evidence="6">Belongs to the class I-like SAM-binding methyltransferase superfamily. DOT1 family.</text>
</comment>
<feature type="domain" description="DOT1" evidence="7">
    <location>
        <begin position="1"/>
        <end position="225"/>
    </location>
</feature>
<dbReference type="PANTHER" id="PTHR21451">
    <property type="entry name" value="HISTONE H3 METHYLTRANSFERASE"/>
    <property type="match status" value="1"/>
</dbReference>
<evidence type="ECO:0000256" key="3">
    <source>
        <dbReference type="ARBA" id="ARBA00022853"/>
    </source>
</evidence>
<comment type="subcellular location">
    <subcellularLocation>
        <location evidence="6">Nucleus</location>
    </subcellularLocation>
</comment>
<comment type="function">
    <text evidence="6">Histone methyltransferase that specifically trimethylates histone H3 to form H3K79me3. This methylation is required for telomere silencing and for the pachytene checkpoint during the meiotic cell cycle by allowing the recruitment of RAD9 to double strand breaks. Nucleosomes are preferred as substrate compared to free histone.</text>
</comment>
<evidence type="ECO:0000256" key="1">
    <source>
        <dbReference type="ARBA" id="ARBA00012190"/>
    </source>
</evidence>
<keyword evidence="6" id="KW-0949">S-adenosyl-L-methionine</keyword>
<dbReference type="Pfam" id="PF08123">
    <property type="entry name" value="DOT1"/>
    <property type="match status" value="1"/>
</dbReference>
<dbReference type="EC" id="2.1.1.360" evidence="1 6"/>
<gene>
    <name evidence="8" type="ORF">MICPUCDRAFT_51323</name>
</gene>
<reference evidence="8 9" key="1">
    <citation type="journal article" date="2009" name="Science">
        <title>Green evolution and dynamic adaptations revealed by genomes of the marine picoeukaryotes Micromonas.</title>
        <authorList>
            <person name="Worden A.Z."/>
            <person name="Lee J.H."/>
            <person name="Mock T."/>
            <person name="Rouze P."/>
            <person name="Simmons M.P."/>
            <person name="Aerts A.L."/>
            <person name="Allen A.E."/>
            <person name="Cuvelier M.L."/>
            <person name="Derelle E."/>
            <person name="Everett M.V."/>
            <person name="Foulon E."/>
            <person name="Grimwood J."/>
            <person name="Gundlach H."/>
            <person name="Henrissat B."/>
            <person name="Napoli C."/>
            <person name="McDonald S.M."/>
            <person name="Parker M.S."/>
            <person name="Rombauts S."/>
            <person name="Salamov A."/>
            <person name="Von Dassow P."/>
            <person name="Badger J.H."/>
            <person name="Coutinho P.M."/>
            <person name="Demir E."/>
            <person name="Dubchak I."/>
            <person name="Gentemann C."/>
            <person name="Eikrem W."/>
            <person name="Gready J.E."/>
            <person name="John U."/>
            <person name="Lanier W."/>
            <person name="Lindquist E.A."/>
            <person name="Lucas S."/>
            <person name="Mayer K.F."/>
            <person name="Moreau H."/>
            <person name="Not F."/>
            <person name="Otillar R."/>
            <person name="Panaud O."/>
            <person name="Pangilinan J."/>
            <person name="Paulsen I."/>
            <person name="Piegu B."/>
            <person name="Poliakov A."/>
            <person name="Robbens S."/>
            <person name="Schmutz J."/>
            <person name="Toulza E."/>
            <person name="Wyss T."/>
            <person name="Zelensky A."/>
            <person name="Zhou K."/>
            <person name="Armbrust E.V."/>
            <person name="Bhattacharya D."/>
            <person name="Goodenough U.W."/>
            <person name="Van de Peer Y."/>
            <person name="Grigoriev I.V."/>
        </authorList>
    </citation>
    <scope>NUCLEOTIDE SEQUENCE [LARGE SCALE GENOMIC DNA]</scope>
    <source>
        <strain evidence="8 9">CCMP1545</strain>
    </source>
</reference>
<evidence type="ECO:0000259" key="7">
    <source>
        <dbReference type="PROSITE" id="PS51569"/>
    </source>
</evidence>
<evidence type="ECO:0000313" key="9">
    <source>
        <dbReference type="Proteomes" id="UP000001876"/>
    </source>
</evidence>
<dbReference type="PROSITE" id="PS51569">
    <property type="entry name" value="DOT1"/>
    <property type="match status" value="1"/>
</dbReference>
<dbReference type="OMA" id="LTHAAWW"/>
<name>C1N1A3_MICPC</name>
<organism evidence="9">
    <name type="scientific">Micromonas pusilla (strain CCMP1545)</name>
    <name type="common">Picoplanktonic green alga</name>
    <dbReference type="NCBI Taxonomy" id="564608"/>
    <lineage>
        <taxon>Eukaryota</taxon>
        <taxon>Viridiplantae</taxon>
        <taxon>Chlorophyta</taxon>
        <taxon>Mamiellophyceae</taxon>
        <taxon>Mamiellales</taxon>
        <taxon>Mamiellaceae</taxon>
        <taxon>Micromonas</taxon>
    </lineage>
</organism>
<dbReference type="GO" id="GO:0051726">
    <property type="term" value="P:regulation of cell cycle"/>
    <property type="evidence" value="ECO:0007669"/>
    <property type="project" value="InterPro"/>
</dbReference>
<sequence length="225" mass="24817">MSLPVKDTTNAPREVDAFEDRRALYDTAYENLGRDVGLEIAERSHDGCARVPGDGWFYGELSWEGMWDVVALAEPKPGDIFLDLGSGLGKMVVAQSLTRDFAECWGVEILPELHDAAMDAPGKLRAAMGDDAFDALPEVDLRRGDMLAADVSDADVIYCYATVFAAQVVSRLQAKLAAEMKPGARLVMISKQMESPEFDAFGVGYFSVPQAHSRWNMDAWLYVKR</sequence>
<evidence type="ECO:0000256" key="2">
    <source>
        <dbReference type="ARBA" id="ARBA00020987"/>
    </source>
</evidence>
<dbReference type="STRING" id="564608.C1N1A3"/>
<comment type="miscellaneous">
    <text evidence="6">In contrast to other lysine histone methyltransferases, it does not contain a SET domain, suggesting the existence of another mechanism for methylation of lysine residues of histones.</text>
</comment>
<comment type="catalytic activity">
    <reaction evidence="5 6">
        <text>L-lysyl(79)-[histone H3] + 3 S-adenosyl-L-methionine = N(6),N(6),N(6)-trimethyl-L-lysyl(79)-[histone H3] + 3 S-adenosyl-L-homocysteine + 3 H(+)</text>
        <dbReference type="Rhea" id="RHEA:60328"/>
        <dbReference type="Rhea" id="RHEA-COMP:15549"/>
        <dbReference type="Rhea" id="RHEA-COMP:15552"/>
        <dbReference type="ChEBI" id="CHEBI:15378"/>
        <dbReference type="ChEBI" id="CHEBI:29969"/>
        <dbReference type="ChEBI" id="CHEBI:57856"/>
        <dbReference type="ChEBI" id="CHEBI:59789"/>
        <dbReference type="ChEBI" id="CHEBI:61961"/>
        <dbReference type="EC" id="2.1.1.360"/>
    </reaction>
</comment>
<dbReference type="InterPro" id="IPR025789">
    <property type="entry name" value="DOT1_dom"/>
</dbReference>
<evidence type="ECO:0000256" key="6">
    <source>
        <dbReference type="RuleBase" id="RU271113"/>
    </source>
</evidence>
<dbReference type="InterPro" id="IPR030445">
    <property type="entry name" value="H3-K79_meTrfase"/>
</dbReference>
<dbReference type="SUPFAM" id="SSF53335">
    <property type="entry name" value="S-adenosyl-L-methionine-dependent methyltransferases"/>
    <property type="match status" value="1"/>
</dbReference>
<keyword evidence="3 6" id="KW-0156">Chromatin regulator</keyword>